<dbReference type="InterPro" id="IPR040626">
    <property type="entry name" value="Pepdidase_M14_N"/>
</dbReference>
<dbReference type="GO" id="GO:0008270">
    <property type="term" value="F:zinc ion binding"/>
    <property type="evidence" value="ECO:0007669"/>
    <property type="project" value="InterPro"/>
</dbReference>
<evidence type="ECO:0000256" key="1">
    <source>
        <dbReference type="ARBA" id="ARBA00001947"/>
    </source>
</evidence>
<dbReference type="GO" id="GO:0006508">
    <property type="term" value="P:proteolysis"/>
    <property type="evidence" value="ECO:0007669"/>
    <property type="project" value="InterPro"/>
</dbReference>
<dbReference type="AlphaFoldDB" id="A0A521DMT9"/>
<dbReference type="Proteomes" id="UP000317593">
    <property type="component" value="Unassembled WGS sequence"/>
</dbReference>
<proteinExistence type="inferred from homology"/>
<reference evidence="4 5" key="1">
    <citation type="submission" date="2017-05" db="EMBL/GenBank/DDBJ databases">
        <authorList>
            <person name="Varghese N."/>
            <person name="Submissions S."/>
        </authorList>
    </citation>
    <scope>NUCLEOTIDE SEQUENCE [LARGE SCALE GENOMIC DNA]</scope>
    <source>
        <strain evidence="4 5">DSM 21194</strain>
    </source>
</reference>
<dbReference type="Gene3D" id="2.60.40.3120">
    <property type="match status" value="1"/>
</dbReference>
<feature type="domain" description="Peptidase M14" evidence="3">
    <location>
        <begin position="137"/>
        <end position="389"/>
    </location>
</feature>
<dbReference type="InterPro" id="IPR050821">
    <property type="entry name" value="Cytosolic_carboxypeptidase"/>
</dbReference>
<accession>A0A521DMT9</accession>
<protein>
    <submittedName>
        <fullName evidence="4">Zinc carboxypeptidase</fullName>
    </submittedName>
</protein>
<dbReference type="Gene3D" id="3.40.630.10">
    <property type="entry name" value="Zn peptidases"/>
    <property type="match status" value="1"/>
</dbReference>
<comment type="caution">
    <text evidence="2">Lacks conserved residue(s) required for the propagation of feature annotation.</text>
</comment>
<dbReference type="InterPro" id="IPR000834">
    <property type="entry name" value="Peptidase_M14"/>
</dbReference>
<keyword evidence="4" id="KW-0121">Carboxypeptidase</keyword>
<dbReference type="GO" id="GO:0004181">
    <property type="term" value="F:metallocarboxypeptidase activity"/>
    <property type="evidence" value="ECO:0007669"/>
    <property type="project" value="InterPro"/>
</dbReference>
<keyword evidence="5" id="KW-1185">Reference proteome</keyword>
<dbReference type="EMBL" id="FXTH01000011">
    <property type="protein sequence ID" value="SMO72948.1"/>
    <property type="molecule type" value="Genomic_DNA"/>
</dbReference>
<name>A0A521DMT9_9BACT</name>
<dbReference type="Pfam" id="PF18027">
    <property type="entry name" value="Pepdidase_M14_N"/>
    <property type="match status" value="1"/>
</dbReference>
<organism evidence="4 5">
    <name type="scientific">Fodinibius sediminis</name>
    <dbReference type="NCBI Taxonomy" id="1214077"/>
    <lineage>
        <taxon>Bacteria</taxon>
        <taxon>Pseudomonadati</taxon>
        <taxon>Balneolota</taxon>
        <taxon>Balneolia</taxon>
        <taxon>Balneolales</taxon>
        <taxon>Balneolaceae</taxon>
        <taxon>Fodinibius</taxon>
    </lineage>
</organism>
<dbReference type="PANTHER" id="PTHR12756:SF11">
    <property type="entry name" value="CYTOSOLIC CARBOXYPEPTIDASE 1"/>
    <property type="match status" value="1"/>
</dbReference>
<dbReference type="SMART" id="SM00631">
    <property type="entry name" value="Zn_pept"/>
    <property type="match status" value="1"/>
</dbReference>
<keyword evidence="4" id="KW-0645">Protease</keyword>
<comment type="similarity">
    <text evidence="2">Belongs to the peptidase M14 family.</text>
</comment>
<evidence type="ECO:0000313" key="5">
    <source>
        <dbReference type="Proteomes" id="UP000317593"/>
    </source>
</evidence>
<comment type="cofactor">
    <cofactor evidence="1">
        <name>Zn(2+)</name>
        <dbReference type="ChEBI" id="CHEBI:29105"/>
    </cofactor>
</comment>
<evidence type="ECO:0000259" key="3">
    <source>
        <dbReference type="PROSITE" id="PS52035"/>
    </source>
</evidence>
<dbReference type="RefSeq" id="WP_185958390.1">
    <property type="nucleotide sequence ID" value="NZ_FXTH01000011.1"/>
</dbReference>
<dbReference type="PANTHER" id="PTHR12756">
    <property type="entry name" value="CYTOSOLIC CARBOXYPEPTIDASE"/>
    <property type="match status" value="1"/>
</dbReference>
<dbReference type="SUPFAM" id="SSF53187">
    <property type="entry name" value="Zn-dependent exopeptidases"/>
    <property type="match status" value="1"/>
</dbReference>
<keyword evidence="4" id="KW-0378">Hydrolase</keyword>
<evidence type="ECO:0000313" key="4">
    <source>
        <dbReference type="EMBL" id="SMO72948.1"/>
    </source>
</evidence>
<dbReference type="PROSITE" id="PS52035">
    <property type="entry name" value="PEPTIDASE_M14"/>
    <property type="match status" value="1"/>
</dbReference>
<dbReference type="Pfam" id="PF00246">
    <property type="entry name" value="Peptidase_M14"/>
    <property type="match status" value="1"/>
</dbReference>
<gene>
    <name evidence="4" type="ORF">SAMN06265218_11166</name>
</gene>
<evidence type="ECO:0000256" key="2">
    <source>
        <dbReference type="PROSITE-ProRule" id="PRU01379"/>
    </source>
</evidence>
<sequence>MGIPGWGYGQSTDQQPIQIRSDFDHGSMGVLKQAAPGVFKGQTMHFIKKDQIGNQYYWFYIQVLHAADKPVTIELNNMEGVYRGGPHLVYTDYTQPVISNDQQQWKRIREVRYNEDDKIYTFSFTPSSDTAWVAYAHPYSYGRLQQMTDTLASDERVTTETIGESVDGRPLEMIKISGKGDDKEAAKNIFITGLQHAGEDAGGYFMEGLIRFLLSGDKQAASVLEKCNFYLVPMMNPDGIFYGTSRYNWNMEDLNADWDDGWTDTTDTTTEPEVLAVKEWTESFSRNHKIDLFLDVHNHSQKNRRNLFVHPRESFREFVEINSGLWEVGGVNSNFDGSVVWYMHNKYDIPAATIELTQSHTGNGHYLDIEDYHDYGAGLGKAIDRYFSE</sequence>